<keyword evidence="2" id="KW-1185">Reference proteome</keyword>
<reference evidence="1" key="1">
    <citation type="submission" date="2019-07" db="EMBL/GenBank/DDBJ databases">
        <authorList>
            <person name="Dittberner H."/>
        </authorList>
    </citation>
    <scope>NUCLEOTIDE SEQUENCE [LARGE SCALE GENOMIC DNA]</scope>
</reference>
<name>A0A565AQ67_9BRAS</name>
<evidence type="ECO:0000313" key="2">
    <source>
        <dbReference type="Proteomes" id="UP000489600"/>
    </source>
</evidence>
<accession>A0A565AQ67</accession>
<dbReference type="EMBL" id="CABITT030000001">
    <property type="protein sequence ID" value="VVA90768.1"/>
    <property type="molecule type" value="Genomic_DNA"/>
</dbReference>
<protein>
    <submittedName>
        <fullName evidence="1">Uncharacterized protein</fullName>
    </submittedName>
</protein>
<dbReference type="AlphaFoldDB" id="A0A565AQ67"/>
<comment type="caution">
    <text evidence="1">The sequence shown here is derived from an EMBL/GenBank/DDBJ whole genome shotgun (WGS) entry which is preliminary data.</text>
</comment>
<dbReference type="Proteomes" id="UP000489600">
    <property type="component" value="Unassembled WGS sequence"/>
</dbReference>
<evidence type="ECO:0000313" key="1">
    <source>
        <dbReference type="EMBL" id="VVA90768.1"/>
    </source>
</evidence>
<proteinExistence type="predicted"/>
<gene>
    <name evidence="1" type="ORF">ANE_LOCUS1213</name>
</gene>
<organism evidence="1 2">
    <name type="scientific">Arabis nemorensis</name>
    <dbReference type="NCBI Taxonomy" id="586526"/>
    <lineage>
        <taxon>Eukaryota</taxon>
        <taxon>Viridiplantae</taxon>
        <taxon>Streptophyta</taxon>
        <taxon>Embryophyta</taxon>
        <taxon>Tracheophyta</taxon>
        <taxon>Spermatophyta</taxon>
        <taxon>Magnoliopsida</taxon>
        <taxon>eudicotyledons</taxon>
        <taxon>Gunneridae</taxon>
        <taxon>Pentapetalae</taxon>
        <taxon>rosids</taxon>
        <taxon>malvids</taxon>
        <taxon>Brassicales</taxon>
        <taxon>Brassicaceae</taxon>
        <taxon>Arabideae</taxon>
        <taxon>Arabis</taxon>
    </lineage>
</organism>
<sequence length="58" mass="6314">MKSSWSNMVTTAPSVTTTPSVPAVVAISFGLRPGRKLETLFRRPKVRGVRLSSAQAER</sequence>